<dbReference type="InterPro" id="IPR050051">
    <property type="entry name" value="EccE_dom"/>
</dbReference>
<protein>
    <recommendedName>
        <fullName evidence="2">Type VII secretion system protein EccE domain-containing protein</fullName>
    </recommendedName>
</protein>
<keyword evidence="1" id="KW-0472">Membrane</keyword>
<evidence type="ECO:0000313" key="3">
    <source>
        <dbReference type="EMBL" id="MDQ0375951.1"/>
    </source>
</evidence>
<sequence>MTATDATTSRTVRFGRRSTRGVLLGLSAPRLAAVGFAFLVVVPAIYTAGLSGVAMTSPAWGLALASAFVSVAGRRAVEWVPVYGQWLVRRALHQDEYLVRVSRPRPAGTLALPGDAACLRVYVDPVIGAAMVHDPYRHTLTAVARVRHPSFVLQAPADQDRRIAGWGRVLATACASGRLARIQVLERTLPDSGTGVRAHWGAHGTGPDSWAGEQYESLLADAAPTTERHETYLAVSLDMSRTRRAIRAEGGGVRGGAAVLRRELGTMTAALRAAEVAPEGWSGPDELAVMLRSAYDPTARLDERSTGRDLAGAGPIGVQEHLDHLRTDAGLHVVYWISEWPRADVHPGFLSPLLLAAGVRRTMSIVAQPLTTAEAMRAVRKARVEYQTDAAHRERIGQLSDAGADQEWADVTQRERDLVAGHGDLRYAGFVVVTAPDLDALDAARAAVEQAAIQAGCETRLLLGQQAQAFAAAALPLCRGI</sequence>
<feature type="transmembrane region" description="Helical" evidence="1">
    <location>
        <begin position="21"/>
        <end position="46"/>
    </location>
</feature>
<reference evidence="3 4" key="1">
    <citation type="submission" date="2023-07" db="EMBL/GenBank/DDBJ databases">
        <title>Sorghum-associated microbial communities from plants grown in Nebraska, USA.</title>
        <authorList>
            <person name="Schachtman D."/>
        </authorList>
    </citation>
    <scope>NUCLEOTIDE SEQUENCE [LARGE SCALE GENOMIC DNA]</scope>
    <source>
        <strain evidence="3 4">BE332</strain>
    </source>
</reference>
<comment type="caution">
    <text evidence="3">The sequence shown here is derived from an EMBL/GenBank/DDBJ whole genome shotgun (WGS) entry which is preliminary data.</text>
</comment>
<dbReference type="NCBIfam" id="NF042935">
    <property type="entry name" value="SCO6880_fam"/>
    <property type="match status" value="1"/>
</dbReference>
<evidence type="ECO:0000259" key="2">
    <source>
        <dbReference type="Pfam" id="PF11203"/>
    </source>
</evidence>
<dbReference type="InterPro" id="IPR049978">
    <property type="entry name" value="SCO6880-like"/>
</dbReference>
<evidence type="ECO:0000256" key="1">
    <source>
        <dbReference type="SAM" id="Phobius"/>
    </source>
</evidence>
<dbReference type="Pfam" id="PF11203">
    <property type="entry name" value="EccE"/>
    <property type="match status" value="1"/>
</dbReference>
<gene>
    <name evidence="3" type="ORF">J2X26_004294</name>
</gene>
<evidence type="ECO:0000313" key="4">
    <source>
        <dbReference type="Proteomes" id="UP001239626"/>
    </source>
</evidence>
<dbReference type="RefSeq" id="WP_307494740.1">
    <property type="nucleotide sequence ID" value="NZ_JAUSVB010000008.1"/>
</dbReference>
<keyword evidence="1" id="KW-1133">Transmembrane helix</keyword>
<proteinExistence type="predicted"/>
<keyword evidence="4" id="KW-1185">Reference proteome</keyword>
<accession>A0ABU0ELM4</accession>
<keyword evidence="1" id="KW-0812">Transmembrane</keyword>
<dbReference type="EMBL" id="JAUSVB010000008">
    <property type="protein sequence ID" value="MDQ0375951.1"/>
    <property type="molecule type" value="Genomic_DNA"/>
</dbReference>
<name>A0ABU0ELM4_9CELL</name>
<feature type="domain" description="Type VII secretion system protein EccE" evidence="2">
    <location>
        <begin position="227"/>
        <end position="337"/>
    </location>
</feature>
<dbReference type="Proteomes" id="UP001239626">
    <property type="component" value="Unassembled WGS sequence"/>
</dbReference>
<organism evidence="3 4">
    <name type="scientific">Cellulomonas humilata</name>
    <dbReference type="NCBI Taxonomy" id="144055"/>
    <lineage>
        <taxon>Bacteria</taxon>
        <taxon>Bacillati</taxon>
        <taxon>Actinomycetota</taxon>
        <taxon>Actinomycetes</taxon>
        <taxon>Micrococcales</taxon>
        <taxon>Cellulomonadaceae</taxon>
        <taxon>Cellulomonas</taxon>
    </lineage>
</organism>